<evidence type="ECO:0000259" key="2">
    <source>
        <dbReference type="Pfam" id="PF13649"/>
    </source>
</evidence>
<name>A0A543D472_9PSEU</name>
<accession>A0A543D472</accession>
<dbReference type="Pfam" id="PF13649">
    <property type="entry name" value="Methyltransf_25"/>
    <property type="match status" value="1"/>
</dbReference>
<dbReference type="Proteomes" id="UP000315677">
    <property type="component" value="Unassembled WGS sequence"/>
</dbReference>
<dbReference type="GO" id="GO:0032259">
    <property type="term" value="P:methylation"/>
    <property type="evidence" value="ECO:0007669"/>
    <property type="project" value="UniProtKB-KW"/>
</dbReference>
<dbReference type="AlphaFoldDB" id="A0A543D472"/>
<dbReference type="Gene3D" id="3.40.50.150">
    <property type="entry name" value="Vaccinia Virus protein VP39"/>
    <property type="match status" value="1"/>
</dbReference>
<evidence type="ECO:0000313" key="3">
    <source>
        <dbReference type="EMBL" id="TQM04120.1"/>
    </source>
</evidence>
<dbReference type="GO" id="GO:0008168">
    <property type="term" value="F:methyltransferase activity"/>
    <property type="evidence" value="ECO:0007669"/>
    <property type="project" value="UniProtKB-KW"/>
</dbReference>
<comment type="caution">
    <text evidence="3">The sequence shown here is derived from an EMBL/GenBank/DDBJ whole genome shotgun (WGS) entry which is preliminary data.</text>
</comment>
<dbReference type="EMBL" id="VFPA01000005">
    <property type="protein sequence ID" value="TQM04120.1"/>
    <property type="molecule type" value="Genomic_DNA"/>
</dbReference>
<feature type="domain" description="Methyltransferase" evidence="2">
    <location>
        <begin position="45"/>
        <end position="130"/>
    </location>
</feature>
<dbReference type="OrthoDB" id="9786503at2"/>
<keyword evidence="3" id="KW-0808">Transferase</keyword>
<dbReference type="InterPro" id="IPR029063">
    <property type="entry name" value="SAM-dependent_MTases_sf"/>
</dbReference>
<dbReference type="InterPro" id="IPR041698">
    <property type="entry name" value="Methyltransf_25"/>
</dbReference>
<dbReference type="PANTHER" id="PTHR43464">
    <property type="entry name" value="METHYLTRANSFERASE"/>
    <property type="match status" value="1"/>
</dbReference>
<keyword evidence="3" id="KW-0489">Methyltransferase</keyword>
<organism evidence="3 4">
    <name type="scientific">Pseudonocardia kunmingensis</name>
    <dbReference type="NCBI Taxonomy" id="630975"/>
    <lineage>
        <taxon>Bacteria</taxon>
        <taxon>Bacillati</taxon>
        <taxon>Actinomycetota</taxon>
        <taxon>Actinomycetes</taxon>
        <taxon>Pseudonocardiales</taxon>
        <taxon>Pseudonocardiaceae</taxon>
        <taxon>Pseudonocardia</taxon>
    </lineage>
</organism>
<protein>
    <submittedName>
        <fullName evidence="3">Methyltransferase family protein</fullName>
    </submittedName>
</protein>
<evidence type="ECO:0000256" key="1">
    <source>
        <dbReference type="SAM" id="MobiDB-lite"/>
    </source>
</evidence>
<proteinExistence type="predicted"/>
<feature type="compositionally biased region" description="Basic and acidic residues" evidence="1">
    <location>
        <begin position="1"/>
        <end position="13"/>
    </location>
</feature>
<feature type="compositionally biased region" description="Low complexity" evidence="1">
    <location>
        <begin position="14"/>
        <end position="23"/>
    </location>
</feature>
<evidence type="ECO:0000313" key="4">
    <source>
        <dbReference type="Proteomes" id="UP000315677"/>
    </source>
</evidence>
<reference evidence="3 4" key="1">
    <citation type="submission" date="2019-06" db="EMBL/GenBank/DDBJ databases">
        <title>Sequencing the genomes of 1000 actinobacteria strains.</title>
        <authorList>
            <person name="Klenk H.-P."/>
        </authorList>
    </citation>
    <scope>NUCLEOTIDE SEQUENCE [LARGE SCALE GENOMIC DNA]</scope>
    <source>
        <strain evidence="3 4">DSM 45301</strain>
    </source>
</reference>
<dbReference type="SUPFAM" id="SSF53335">
    <property type="entry name" value="S-adenosyl-L-methionine-dependent methyltransferases"/>
    <property type="match status" value="1"/>
</dbReference>
<sequence>MAVADRERWDARHAAAGAAGAGPSPAPPDALRGREALLPAPGRALDVACGRGTVAVWLAARGFAVDAVDVSPVALDAARALADREGVGERVRWWAHDLDAGLPGAGPYDVVVCQRFRDPARYPDLAARLAPGGLLVVTVLSQVGEGPGQFRAPAGELRAAFGDLELLHHVERDGEASLVARAPLTSATRSSRR</sequence>
<keyword evidence="4" id="KW-1185">Reference proteome</keyword>
<feature type="region of interest" description="Disordered" evidence="1">
    <location>
        <begin position="1"/>
        <end position="30"/>
    </location>
</feature>
<gene>
    <name evidence="3" type="ORF">FB558_7149</name>
</gene>
<dbReference type="CDD" id="cd02440">
    <property type="entry name" value="AdoMet_MTases"/>
    <property type="match status" value="1"/>
</dbReference>
<dbReference type="RefSeq" id="WP_142061235.1">
    <property type="nucleotide sequence ID" value="NZ_VFPA01000005.1"/>
</dbReference>